<evidence type="ECO:0000313" key="2">
    <source>
        <dbReference type="Proteomes" id="UP000236161"/>
    </source>
</evidence>
<dbReference type="PANTHER" id="PTHR31694:SF12">
    <property type="entry name" value="DESICCATION-LIKE PROTEIN"/>
    <property type="match status" value="1"/>
</dbReference>
<reference evidence="1 2" key="1">
    <citation type="journal article" date="2017" name="Nature">
        <title>The Apostasia genome and the evolution of orchids.</title>
        <authorList>
            <person name="Zhang G.Q."/>
            <person name="Liu K.W."/>
            <person name="Li Z."/>
            <person name="Lohaus R."/>
            <person name="Hsiao Y.Y."/>
            <person name="Niu S.C."/>
            <person name="Wang J.Y."/>
            <person name="Lin Y.C."/>
            <person name="Xu Q."/>
            <person name="Chen L.J."/>
            <person name="Yoshida K."/>
            <person name="Fujiwara S."/>
            <person name="Wang Z.W."/>
            <person name="Zhang Y.Q."/>
            <person name="Mitsuda N."/>
            <person name="Wang M."/>
            <person name="Liu G.H."/>
            <person name="Pecoraro L."/>
            <person name="Huang H.X."/>
            <person name="Xiao X.J."/>
            <person name="Lin M."/>
            <person name="Wu X.Y."/>
            <person name="Wu W.L."/>
            <person name="Chen Y.Y."/>
            <person name="Chang S.B."/>
            <person name="Sakamoto S."/>
            <person name="Ohme-Takagi M."/>
            <person name="Yagi M."/>
            <person name="Zeng S.J."/>
            <person name="Shen C.Y."/>
            <person name="Yeh C.M."/>
            <person name="Luo Y.B."/>
            <person name="Tsai W.C."/>
            <person name="Van de Peer Y."/>
            <person name="Liu Z.J."/>
        </authorList>
    </citation>
    <scope>NUCLEOTIDE SEQUENCE [LARGE SCALE GENOMIC DNA]</scope>
    <source>
        <strain evidence="2">cv. Shenzhen</strain>
        <tissue evidence="1">Stem</tissue>
    </source>
</reference>
<evidence type="ECO:0000313" key="1">
    <source>
        <dbReference type="EMBL" id="PKA47569.1"/>
    </source>
</evidence>
<dbReference type="OrthoDB" id="1001765at2759"/>
<organism evidence="1 2">
    <name type="scientific">Apostasia shenzhenica</name>
    <dbReference type="NCBI Taxonomy" id="1088818"/>
    <lineage>
        <taxon>Eukaryota</taxon>
        <taxon>Viridiplantae</taxon>
        <taxon>Streptophyta</taxon>
        <taxon>Embryophyta</taxon>
        <taxon>Tracheophyta</taxon>
        <taxon>Spermatophyta</taxon>
        <taxon>Magnoliopsida</taxon>
        <taxon>Liliopsida</taxon>
        <taxon>Asparagales</taxon>
        <taxon>Orchidaceae</taxon>
        <taxon>Apostasioideae</taxon>
        <taxon>Apostasia</taxon>
    </lineage>
</organism>
<dbReference type="AlphaFoldDB" id="A0A2H9ZW92"/>
<keyword evidence="2" id="KW-1185">Reference proteome</keyword>
<gene>
    <name evidence="1" type="ORF">AXF42_Ash014765</name>
</gene>
<dbReference type="Pfam" id="PF13668">
    <property type="entry name" value="Ferritin_2"/>
    <property type="match status" value="1"/>
</dbReference>
<protein>
    <submittedName>
        <fullName evidence="1">Desiccation-related protein PCC13-62</fullName>
    </submittedName>
</protein>
<dbReference type="STRING" id="1088818.A0A2H9ZW92"/>
<dbReference type="Proteomes" id="UP000236161">
    <property type="component" value="Unassembled WGS sequence"/>
</dbReference>
<dbReference type="EMBL" id="KZ453122">
    <property type="protein sequence ID" value="PKA47569.1"/>
    <property type="molecule type" value="Genomic_DNA"/>
</dbReference>
<accession>A0A2H9ZW92</accession>
<dbReference type="InterPro" id="IPR052965">
    <property type="entry name" value="Pigment-catalase-like"/>
</dbReference>
<proteinExistence type="predicted"/>
<sequence>MAASVSSSGAFIYLFFILLLFSSPRTSLSLLQSDVDLLEFPLNLEYLEAEFFLWGSLGEGLDAVAPELTMGGPPPIGARKADLDPLLCDIVAQLAYQEVGHLRAIKEKVKGFPRPLLDLSPGNFAKTMNSAVGRALLPPFDPYANGINYLLASYLLPYVGLTGYVGANPNLQSSVAKRLVAGLLAVESAQDAVIRALLYERGGVKVKPYDITVAEFTDEISELRNKLGGAGLKDEGLVVPPALGAEGKIAGNVIAGDECSVAYARSPEEILRIVYGDGSESKPGGFFPDGADGRIARGFLHNFTTIDILKQ</sequence>
<name>A0A2H9ZW92_9ASPA</name>
<dbReference type="PANTHER" id="PTHR31694">
    <property type="entry name" value="DESICCATION-LIKE PROTEIN"/>
    <property type="match status" value="1"/>
</dbReference>